<feature type="compositionally biased region" description="Polar residues" evidence="1">
    <location>
        <begin position="140"/>
        <end position="163"/>
    </location>
</feature>
<dbReference type="AlphaFoldDB" id="A0A368XD20"/>
<keyword evidence="2" id="KW-0812">Transmembrane</keyword>
<proteinExistence type="predicted"/>
<feature type="region of interest" description="Disordered" evidence="1">
    <location>
        <begin position="129"/>
        <end position="188"/>
    </location>
</feature>
<feature type="transmembrane region" description="Helical" evidence="2">
    <location>
        <begin position="12"/>
        <end position="35"/>
    </location>
</feature>
<feature type="compositionally biased region" description="Low complexity" evidence="1">
    <location>
        <begin position="210"/>
        <end position="228"/>
    </location>
</feature>
<keyword evidence="2" id="KW-0472">Membrane</keyword>
<reference evidence="3 4" key="1">
    <citation type="submission" date="2018-07" db="EMBL/GenBank/DDBJ databases">
        <title>Genomic Encyclopedia of Type Strains, Phase IV (KMG-IV): sequencing the most valuable type-strain genomes for metagenomic binning, comparative biology and taxonomic classification.</title>
        <authorList>
            <person name="Goeker M."/>
        </authorList>
    </citation>
    <scope>NUCLEOTIDE SEQUENCE [LARGE SCALE GENOMIC DNA]</scope>
    <source>
        <strain evidence="3 4">DSM 27696</strain>
    </source>
</reference>
<feature type="compositionally biased region" description="Polar residues" evidence="1">
    <location>
        <begin position="177"/>
        <end position="188"/>
    </location>
</feature>
<sequence length="520" mass="54659">MNLLKRNKLQRIISIVLISTILFWTAFPIVSYASFITPGQAINPGQAITPGDPISGGEFIAPGEVYEYGIAIEDGQKLGTSNNWNSEQSIIQRNSFTGGVYIIPNTPWQPSFFQFDSTPISSGIKVAGERADSTVEGEANGNSVDSRNLVDSGQNGANANVGGSESDDGLAVDGGIESSNNNGQAPYATGNTSLGHILDGNGFLTGSIMNGNSTNENGTSGNSTSQNDSESEENNISLLNAAFSTTDDSKGFLGQVKGFLTDTKTYIFDFGDNIAQGVTSIYAGFDFNEKADGYYGVKGKNKLNNRAANWFYDRYRQYSFEGKDVQFGPQSRRIGETRYNAFLRSKSIGGTGGLLKNIATSTKSALNSSWNLGSRSFYKPSNMAKLGGPVGIILTSFDSIYEHTQKKDEFEITDFAASLTTDVAIGVASTAIGSIASSAAAGAVAGSMVPVAGTIVGATFGLLVGIFTTYLINGTSIGRRVKDAVTNTVKKGYDGVAKGAKWAANGISSGFSKIGALFGG</sequence>
<gene>
    <name evidence="3" type="ORF">DFR57_11057</name>
</gene>
<evidence type="ECO:0000313" key="4">
    <source>
        <dbReference type="Proteomes" id="UP000252585"/>
    </source>
</evidence>
<evidence type="ECO:0000313" key="3">
    <source>
        <dbReference type="EMBL" id="RCW65840.1"/>
    </source>
</evidence>
<evidence type="ECO:0000256" key="1">
    <source>
        <dbReference type="SAM" id="MobiDB-lite"/>
    </source>
</evidence>
<comment type="caution">
    <text evidence="3">The sequence shown here is derived from an EMBL/GenBank/DDBJ whole genome shotgun (WGS) entry which is preliminary data.</text>
</comment>
<dbReference type="Proteomes" id="UP000252585">
    <property type="component" value="Unassembled WGS sequence"/>
</dbReference>
<feature type="transmembrane region" description="Helical" evidence="2">
    <location>
        <begin position="448"/>
        <end position="472"/>
    </location>
</feature>
<keyword evidence="4" id="KW-1185">Reference proteome</keyword>
<name>A0A368XD20_9BACI</name>
<protein>
    <submittedName>
        <fullName evidence="3">Uncharacterized protein</fullName>
    </submittedName>
</protein>
<accession>A0A368XD20</accession>
<organism evidence="3 4">
    <name type="scientific">Saliterribacillus persicus</name>
    <dbReference type="NCBI Taxonomy" id="930114"/>
    <lineage>
        <taxon>Bacteria</taxon>
        <taxon>Bacillati</taxon>
        <taxon>Bacillota</taxon>
        <taxon>Bacilli</taxon>
        <taxon>Bacillales</taxon>
        <taxon>Bacillaceae</taxon>
        <taxon>Saliterribacillus</taxon>
    </lineage>
</organism>
<keyword evidence="2" id="KW-1133">Transmembrane helix</keyword>
<dbReference type="EMBL" id="QPJJ01000010">
    <property type="protein sequence ID" value="RCW65840.1"/>
    <property type="molecule type" value="Genomic_DNA"/>
</dbReference>
<evidence type="ECO:0000256" key="2">
    <source>
        <dbReference type="SAM" id="Phobius"/>
    </source>
</evidence>
<feature type="region of interest" description="Disordered" evidence="1">
    <location>
        <begin position="208"/>
        <end position="233"/>
    </location>
</feature>